<keyword evidence="1" id="KW-0433">Leucine-rich repeat</keyword>
<dbReference type="Proteomes" id="UP000012329">
    <property type="component" value="Unassembled WGS sequence"/>
</dbReference>
<proteinExistence type="predicted"/>
<evidence type="ECO:0000256" key="1">
    <source>
        <dbReference type="ARBA" id="ARBA00022614"/>
    </source>
</evidence>
<gene>
    <name evidence="3" type="ORF">LEP1GSC029_1527</name>
</gene>
<dbReference type="InterPro" id="IPR032675">
    <property type="entry name" value="LRR_dom_sf"/>
</dbReference>
<dbReference type="GO" id="GO:0005737">
    <property type="term" value="C:cytoplasm"/>
    <property type="evidence" value="ECO:0007669"/>
    <property type="project" value="TreeGrafter"/>
</dbReference>
<dbReference type="EMBL" id="AFJL02000056">
    <property type="protein sequence ID" value="EMY06056.1"/>
    <property type="molecule type" value="Genomic_DNA"/>
</dbReference>
<dbReference type="Pfam" id="PF12799">
    <property type="entry name" value="LRR_4"/>
    <property type="match status" value="1"/>
</dbReference>
<dbReference type="PROSITE" id="PS51450">
    <property type="entry name" value="LRR"/>
    <property type="match status" value="2"/>
</dbReference>
<dbReference type="InterPro" id="IPR025875">
    <property type="entry name" value="Leu-rich_rpt_4"/>
</dbReference>
<accession>A0A829DCK2</accession>
<dbReference type="Gene3D" id="3.80.10.10">
    <property type="entry name" value="Ribonuclease Inhibitor"/>
    <property type="match status" value="1"/>
</dbReference>
<evidence type="ECO:0000313" key="3">
    <source>
        <dbReference type="EMBL" id="EMY06056.1"/>
    </source>
</evidence>
<dbReference type="PRINTS" id="PR00019">
    <property type="entry name" value="LEURICHRPT"/>
</dbReference>
<evidence type="ECO:0000313" key="4">
    <source>
        <dbReference type="Proteomes" id="UP000012329"/>
    </source>
</evidence>
<dbReference type="InterPro" id="IPR001611">
    <property type="entry name" value="Leu-rich_rpt"/>
</dbReference>
<dbReference type="Pfam" id="PF00560">
    <property type="entry name" value="LRR_1"/>
    <property type="match status" value="1"/>
</dbReference>
<protein>
    <submittedName>
        <fullName evidence="3">Leucine rich repeat protein</fullName>
    </submittedName>
</protein>
<sequence length="92" mass="10686">MFLLELQSQPKEVIIHKNLSDALKTPNEVQILDLSRNQLTILPKEIEQLVNLESLHLRDNELTTLPEEIGILKNLKYLDISRNQISNFPKEI</sequence>
<dbReference type="InterPro" id="IPR003591">
    <property type="entry name" value="Leu-rich_rpt_typical-subtyp"/>
</dbReference>
<evidence type="ECO:0000256" key="2">
    <source>
        <dbReference type="ARBA" id="ARBA00022737"/>
    </source>
</evidence>
<comment type="caution">
    <text evidence="3">The sequence shown here is derived from an EMBL/GenBank/DDBJ whole genome shotgun (WGS) entry which is preliminary data.</text>
</comment>
<organism evidence="3 4">
    <name type="scientific">Leptospira interrogans str. 2002000626</name>
    <dbReference type="NCBI Taxonomy" id="996803"/>
    <lineage>
        <taxon>Bacteria</taxon>
        <taxon>Pseudomonadati</taxon>
        <taxon>Spirochaetota</taxon>
        <taxon>Spirochaetia</taxon>
        <taxon>Leptospirales</taxon>
        <taxon>Leptospiraceae</taxon>
        <taxon>Leptospira</taxon>
    </lineage>
</organism>
<dbReference type="PANTHER" id="PTHR48051:SF39">
    <property type="entry name" value="P53-INDUCED DEATH DOMAIN PROTEIN 1"/>
    <property type="match status" value="1"/>
</dbReference>
<reference evidence="3 4" key="1">
    <citation type="submission" date="2013-02" db="EMBL/GenBank/DDBJ databases">
        <authorList>
            <person name="Harkins D.M."/>
            <person name="Durkin A.S."/>
            <person name="Brinkac L.M."/>
            <person name="Haft D.H."/>
            <person name="Selengut J.D."/>
            <person name="Sanka R."/>
            <person name="DePew J."/>
            <person name="Purushe J."/>
            <person name="Whelen A.C."/>
            <person name="Vinetz J.M."/>
            <person name="Sutton G.G."/>
            <person name="Nierman W.C."/>
            <person name="Fouts D.E."/>
        </authorList>
    </citation>
    <scope>NUCLEOTIDE SEQUENCE [LARGE SCALE GENOMIC DNA]</scope>
    <source>
        <strain evidence="3 4">2002000626</strain>
    </source>
</reference>
<dbReference type="AlphaFoldDB" id="A0A829DCK2"/>
<dbReference type="PANTHER" id="PTHR48051">
    <property type="match status" value="1"/>
</dbReference>
<dbReference type="InterPro" id="IPR050216">
    <property type="entry name" value="LRR_domain-containing"/>
</dbReference>
<dbReference type="SMART" id="SM00369">
    <property type="entry name" value="LRR_TYP"/>
    <property type="match status" value="3"/>
</dbReference>
<name>A0A829DCK2_LEPIR</name>
<keyword evidence="2" id="KW-0677">Repeat</keyword>
<dbReference type="SUPFAM" id="SSF52075">
    <property type="entry name" value="Outer arm dynein light chain 1"/>
    <property type="match status" value="1"/>
</dbReference>
<dbReference type="SMART" id="SM00364">
    <property type="entry name" value="LRR_BAC"/>
    <property type="match status" value="3"/>
</dbReference>